<dbReference type="Gene3D" id="3.40.190.10">
    <property type="entry name" value="Periplasmic binding protein-like II"/>
    <property type="match status" value="1"/>
</dbReference>
<dbReference type="InterPro" id="IPR050490">
    <property type="entry name" value="Bact_solute-bd_prot1"/>
</dbReference>
<dbReference type="EMBL" id="CP095071">
    <property type="protein sequence ID" value="UOQ86977.1"/>
    <property type="molecule type" value="Genomic_DNA"/>
</dbReference>
<name>A0ABY4GUW4_9BACI</name>
<proteinExistence type="predicted"/>
<dbReference type="InterPro" id="IPR006059">
    <property type="entry name" value="SBP"/>
</dbReference>
<evidence type="ECO:0000313" key="2">
    <source>
        <dbReference type="Proteomes" id="UP000831537"/>
    </source>
</evidence>
<sequence>MKKLTSFITVILLLGVSLLLISCGKANESSGDKNEGEITLEYWVGWSPGEENAIESKKLIEQYEKENPNININIQELNYDMIHDKLVTGITAGDVPDLSWGLGEWVADLNGMGGLMDLTGYVNEWNDKENIQQSSLDALTINDKLVGLPYQTGARALLVHENMLKDTGINKVPETWDELIRIGKEYNENTGKYLYGMTGTSVRAPQEMIGYFAQQGVEIASESENGKFRNTWNDNPKELEAATKVFAFYQDLIENKVVDPNAKTWDWETADTNFATGTYAMEVVGNWMQERESSNPETMKDVSVTVPPYGEEPATFLEVKPIFIFKQSEHPEEAWKFAQFLLSKEFQEKVQSANTPRTDVVEDTKWGNGFKDLGEIGVSFPPVPMGNITKNMEDALAKVIQNNEKPKEVAKWLSDEINKSLKTSGVLSED</sequence>
<keyword evidence="2" id="KW-1185">Reference proteome</keyword>
<accession>A0ABY4GUW4</accession>
<dbReference type="SUPFAM" id="SSF53850">
    <property type="entry name" value="Periplasmic binding protein-like II"/>
    <property type="match status" value="1"/>
</dbReference>
<gene>
    <name evidence="1" type="ORF">MUN87_08880</name>
</gene>
<reference evidence="1 2" key="1">
    <citation type="submission" date="2022-04" db="EMBL/GenBank/DDBJ databases">
        <title>Gracilibacillus sp. isolated from saltern.</title>
        <authorList>
            <person name="Won M."/>
            <person name="Lee C.-M."/>
            <person name="Woen H.-Y."/>
            <person name="Kwon S.-W."/>
        </authorList>
    </citation>
    <scope>NUCLEOTIDE SEQUENCE [LARGE SCALE GENOMIC DNA]</scope>
    <source>
        <strain evidence="1 2">SSPM10-3</strain>
    </source>
</reference>
<dbReference type="Proteomes" id="UP000831537">
    <property type="component" value="Chromosome"/>
</dbReference>
<dbReference type="PANTHER" id="PTHR43649">
    <property type="entry name" value="ARABINOSE-BINDING PROTEIN-RELATED"/>
    <property type="match status" value="1"/>
</dbReference>
<evidence type="ECO:0000313" key="1">
    <source>
        <dbReference type="EMBL" id="UOQ86977.1"/>
    </source>
</evidence>
<protein>
    <submittedName>
        <fullName evidence="1">Sugar ABC transporter substrate-binding protein</fullName>
    </submittedName>
</protein>
<dbReference type="PROSITE" id="PS51257">
    <property type="entry name" value="PROKAR_LIPOPROTEIN"/>
    <property type="match status" value="1"/>
</dbReference>
<dbReference type="Pfam" id="PF01547">
    <property type="entry name" value="SBP_bac_1"/>
    <property type="match status" value="1"/>
</dbReference>
<dbReference type="CDD" id="cd13585">
    <property type="entry name" value="PBP2_TMBP_like"/>
    <property type="match status" value="1"/>
</dbReference>
<organism evidence="1 2">
    <name type="scientific">Gracilibacillus salinarum</name>
    <dbReference type="NCBI Taxonomy" id="2932255"/>
    <lineage>
        <taxon>Bacteria</taxon>
        <taxon>Bacillati</taxon>
        <taxon>Bacillota</taxon>
        <taxon>Bacilli</taxon>
        <taxon>Bacillales</taxon>
        <taxon>Bacillaceae</taxon>
        <taxon>Gracilibacillus</taxon>
    </lineage>
</organism>
<dbReference type="RefSeq" id="WP_244747395.1">
    <property type="nucleotide sequence ID" value="NZ_CP095071.1"/>
</dbReference>